<evidence type="ECO:0000256" key="2">
    <source>
        <dbReference type="ARBA" id="ARBA00001946"/>
    </source>
</evidence>
<evidence type="ECO:0000256" key="1">
    <source>
        <dbReference type="ARBA" id="ARBA00001936"/>
    </source>
</evidence>
<dbReference type="RefSeq" id="XP_024506719.1">
    <property type="nucleotide sequence ID" value="XM_024653221.1"/>
</dbReference>
<protein>
    <submittedName>
        <fullName evidence="11 13">Poly(A) RNA polymerase GLD2</fullName>
    </submittedName>
</protein>
<evidence type="ECO:0000313" key="13">
    <source>
        <dbReference type="WBParaSite" id="SRAE_2000218100.1"/>
    </source>
</evidence>
<name>A0A090MYP0_STRRB</name>
<dbReference type="GeneID" id="36379884"/>
<reference evidence="13" key="2">
    <citation type="submission" date="2020-12" db="UniProtKB">
        <authorList>
            <consortium name="WormBaseParasite"/>
        </authorList>
    </citation>
    <scope>IDENTIFICATION</scope>
</reference>
<feature type="domain" description="PAP-associated" evidence="9">
    <location>
        <begin position="398"/>
        <end position="456"/>
    </location>
</feature>
<dbReference type="Pfam" id="PF22600">
    <property type="entry name" value="MTPAP-like_central"/>
    <property type="match status" value="1"/>
</dbReference>
<dbReference type="PANTHER" id="PTHR12271:SF40">
    <property type="entry name" value="POLY(A) RNA POLYMERASE GLD2"/>
    <property type="match status" value="1"/>
</dbReference>
<evidence type="ECO:0000256" key="8">
    <source>
        <dbReference type="ARBA" id="ARBA00038491"/>
    </source>
</evidence>
<comment type="similarity">
    <text evidence="8">Belongs to the DNA polymerase type-B-like family. GLD2 subfamily.</text>
</comment>
<dbReference type="Pfam" id="PF03828">
    <property type="entry name" value="PAP_assoc"/>
    <property type="match status" value="1"/>
</dbReference>
<keyword evidence="6" id="KW-0479">Metal-binding</keyword>
<evidence type="ECO:0000256" key="4">
    <source>
        <dbReference type="ARBA" id="ARBA00022490"/>
    </source>
</evidence>
<comment type="cofactor">
    <cofactor evidence="2">
        <name>Mg(2+)</name>
        <dbReference type="ChEBI" id="CHEBI:18420"/>
    </cofactor>
</comment>
<dbReference type="InterPro" id="IPR054708">
    <property type="entry name" value="MTPAP-like_central"/>
</dbReference>
<evidence type="ECO:0000259" key="9">
    <source>
        <dbReference type="Pfam" id="PF03828"/>
    </source>
</evidence>
<dbReference type="WBParaSite" id="SRAE_2000218100.1">
    <property type="protein sequence ID" value="SRAE_2000218100.1"/>
    <property type="gene ID" value="WBGene00262390"/>
</dbReference>
<evidence type="ECO:0000259" key="10">
    <source>
        <dbReference type="Pfam" id="PF22600"/>
    </source>
</evidence>
<evidence type="ECO:0000256" key="7">
    <source>
        <dbReference type="ARBA" id="ARBA00022842"/>
    </source>
</evidence>
<dbReference type="InterPro" id="IPR002058">
    <property type="entry name" value="PAP_assoc"/>
</dbReference>
<evidence type="ECO:0000256" key="6">
    <source>
        <dbReference type="ARBA" id="ARBA00022723"/>
    </source>
</evidence>
<evidence type="ECO:0000313" key="11">
    <source>
        <dbReference type="EMBL" id="CEF67519.1"/>
    </source>
</evidence>
<dbReference type="GO" id="GO:0005737">
    <property type="term" value="C:cytoplasm"/>
    <property type="evidence" value="ECO:0007669"/>
    <property type="project" value="UniProtKB-SubCell"/>
</dbReference>
<dbReference type="SUPFAM" id="SSF81631">
    <property type="entry name" value="PAP/OAS1 substrate-binding domain"/>
    <property type="match status" value="1"/>
</dbReference>
<dbReference type="Gene3D" id="3.30.460.10">
    <property type="entry name" value="Beta Polymerase, domain 2"/>
    <property type="match status" value="1"/>
</dbReference>
<evidence type="ECO:0000313" key="14">
    <source>
        <dbReference type="WormBase" id="SRAE_2000218100"/>
    </source>
</evidence>
<evidence type="ECO:0000256" key="5">
    <source>
        <dbReference type="ARBA" id="ARBA00022679"/>
    </source>
</evidence>
<dbReference type="OrthoDB" id="2274644at2759"/>
<proteinExistence type="inferred from homology"/>
<dbReference type="CTD" id="36379884"/>
<evidence type="ECO:0000313" key="12">
    <source>
        <dbReference type="Proteomes" id="UP000035682"/>
    </source>
</evidence>
<dbReference type="GO" id="GO:1990817">
    <property type="term" value="F:poly(A) RNA polymerase activity"/>
    <property type="evidence" value="ECO:0007669"/>
    <property type="project" value="TreeGrafter"/>
</dbReference>
<dbReference type="InterPro" id="IPR043519">
    <property type="entry name" value="NT_sf"/>
</dbReference>
<sequence>MSSSIIESTPTTSEIKVSIVTDTDNKSPYEFVSPNMTICYFQKHVINDKIHNLKNLPQNSICDQNSNKSEIFKKYKSEFYNGHTTYKTYNKNHCFDLHNKHNNYFRKNNRHYRKCTEEEISYIVEDYFKPISKRKEFNFSFLLEDEIYFKNIDWRSDILNVRMDPLSERIFFFHQSVMQSQSHLNMKLYLRDMIYYSLLPLFSSASLYIIGSSLNGFGTNTSDMDLCLMLTGENLDQRRDTISILNAVKIKLSENEWIKNLLLIAAKVPILRITFNAPFSNITVDLNANNSTTIKNTHLICAYSSFDWRVRPLVTTVKEWAKKKGINDSSNSTFTSYSLVLMCIHYLQCGLETPILPSIQEAFKNRFNEEYNASNINKDKYFEELKMEFWVYESKATLSELLLGFLKYYGEEFDFATNVISIRQGKKITREEIGEVDYSSFGWGYVCIEEPFTLKNTAYSVYDPVVFEAIKKCFKESYQLLKKTNDFDSLLSEKSIKEYLGDYALIPQGGVVYKTPDSKKLFSTKT</sequence>
<feature type="domain" description="Poly(A) RNA polymerase mitochondrial-like central palm" evidence="10">
    <location>
        <begin position="166"/>
        <end position="304"/>
    </location>
</feature>
<dbReference type="GO" id="GO:0031123">
    <property type="term" value="P:RNA 3'-end processing"/>
    <property type="evidence" value="ECO:0007669"/>
    <property type="project" value="TreeGrafter"/>
</dbReference>
<comment type="cofactor">
    <cofactor evidence="1">
        <name>Mn(2+)</name>
        <dbReference type="ChEBI" id="CHEBI:29035"/>
    </cofactor>
</comment>
<keyword evidence="4" id="KW-0963">Cytoplasm</keyword>
<keyword evidence="5" id="KW-0808">Transferase</keyword>
<keyword evidence="12" id="KW-1185">Reference proteome</keyword>
<dbReference type="EMBL" id="LN609529">
    <property type="protein sequence ID" value="CEF67519.1"/>
    <property type="molecule type" value="Genomic_DNA"/>
</dbReference>
<keyword evidence="7" id="KW-0460">Magnesium</keyword>
<dbReference type="Proteomes" id="UP000035682">
    <property type="component" value="Unplaced"/>
</dbReference>
<reference evidence="11 12" key="1">
    <citation type="submission" date="2014-09" db="EMBL/GenBank/DDBJ databases">
        <authorList>
            <person name="Martin A.A."/>
        </authorList>
    </citation>
    <scope>NUCLEOTIDE SEQUENCE</scope>
    <source>
        <strain evidence="12">ED321</strain>
        <strain evidence="11">ED321 Heterogonic</strain>
    </source>
</reference>
<dbReference type="SUPFAM" id="SSF81301">
    <property type="entry name" value="Nucleotidyltransferase"/>
    <property type="match status" value="1"/>
</dbReference>
<dbReference type="Gene3D" id="1.10.1410.10">
    <property type="match status" value="1"/>
</dbReference>
<dbReference type="STRING" id="34506.A0A090MYP0"/>
<dbReference type="AlphaFoldDB" id="A0A090MYP0"/>
<dbReference type="CDD" id="cd05402">
    <property type="entry name" value="NT_PAP_TUTase"/>
    <property type="match status" value="1"/>
</dbReference>
<dbReference type="WormBase" id="SRAE_2000218100">
    <property type="protein sequence ID" value="SRP00042"/>
    <property type="gene ID" value="WBGene00262390"/>
</dbReference>
<evidence type="ECO:0000256" key="3">
    <source>
        <dbReference type="ARBA" id="ARBA00004496"/>
    </source>
</evidence>
<dbReference type="OMA" id="SAYHFAN"/>
<dbReference type="GO" id="GO:0046872">
    <property type="term" value="F:metal ion binding"/>
    <property type="evidence" value="ECO:0007669"/>
    <property type="project" value="UniProtKB-KW"/>
</dbReference>
<dbReference type="PANTHER" id="PTHR12271">
    <property type="entry name" value="POLY A POLYMERASE CID PAP -RELATED"/>
    <property type="match status" value="1"/>
</dbReference>
<accession>A0A090MYP0</accession>
<organism evidence="11">
    <name type="scientific">Strongyloides ratti</name>
    <name type="common">Parasitic roundworm</name>
    <dbReference type="NCBI Taxonomy" id="34506"/>
    <lineage>
        <taxon>Eukaryota</taxon>
        <taxon>Metazoa</taxon>
        <taxon>Ecdysozoa</taxon>
        <taxon>Nematoda</taxon>
        <taxon>Chromadorea</taxon>
        <taxon>Rhabditida</taxon>
        <taxon>Tylenchina</taxon>
        <taxon>Panagrolaimomorpha</taxon>
        <taxon>Strongyloidoidea</taxon>
        <taxon>Strongyloididae</taxon>
        <taxon>Strongyloides</taxon>
    </lineage>
</organism>
<comment type="subcellular location">
    <subcellularLocation>
        <location evidence="3">Cytoplasm</location>
    </subcellularLocation>
</comment>
<gene>
    <name evidence="11 13 14" type="ORF">SRAE_2000218100</name>
</gene>